<dbReference type="Proteomes" id="UP000541558">
    <property type="component" value="Unassembled WGS sequence"/>
</dbReference>
<name>A0A8H5FDH3_9AGAR</name>
<comment type="caution">
    <text evidence="1">The sequence shown here is derived from an EMBL/GenBank/DDBJ whole genome shotgun (WGS) entry which is preliminary data.</text>
</comment>
<reference evidence="1 2" key="1">
    <citation type="journal article" date="2020" name="ISME J.">
        <title>Uncovering the hidden diversity of litter-decomposition mechanisms in mushroom-forming fungi.</title>
        <authorList>
            <person name="Floudas D."/>
            <person name="Bentzer J."/>
            <person name="Ahren D."/>
            <person name="Johansson T."/>
            <person name="Persson P."/>
            <person name="Tunlid A."/>
        </authorList>
    </citation>
    <scope>NUCLEOTIDE SEQUENCE [LARGE SCALE GENOMIC DNA]</scope>
    <source>
        <strain evidence="1 2">CBS 175.51</strain>
    </source>
</reference>
<evidence type="ECO:0008006" key="3">
    <source>
        <dbReference type="Google" id="ProtNLM"/>
    </source>
</evidence>
<proteinExistence type="predicted"/>
<protein>
    <recommendedName>
        <fullName evidence="3">F-box domain-containing protein</fullName>
    </recommendedName>
</protein>
<accession>A0A8H5FDH3</accession>
<dbReference type="EMBL" id="JAACJK010000110">
    <property type="protein sequence ID" value="KAF5332458.1"/>
    <property type="molecule type" value="Genomic_DNA"/>
</dbReference>
<evidence type="ECO:0000313" key="2">
    <source>
        <dbReference type="Proteomes" id="UP000541558"/>
    </source>
</evidence>
<keyword evidence="2" id="KW-1185">Reference proteome</keyword>
<gene>
    <name evidence="1" type="ORF">D9611_005356</name>
</gene>
<dbReference type="AlphaFoldDB" id="A0A8H5FDH3"/>
<organism evidence="1 2">
    <name type="scientific">Ephemerocybe angulata</name>
    <dbReference type="NCBI Taxonomy" id="980116"/>
    <lineage>
        <taxon>Eukaryota</taxon>
        <taxon>Fungi</taxon>
        <taxon>Dikarya</taxon>
        <taxon>Basidiomycota</taxon>
        <taxon>Agaricomycotina</taxon>
        <taxon>Agaricomycetes</taxon>
        <taxon>Agaricomycetidae</taxon>
        <taxon>Agaricales</taxon>
        <taxon>Agaricineae</taxon>
        <taxon>Psathyrellaceae</taxon>
        <taxon>Ephemerocybe</taxon>
    </lineage>
</organism>
<dbReference type="OrthoDB" id="3354475at2759"/>
<evidence type="ECO:0000313" key="1">
    <source>
        <dbReference type="EMBL" id="KAF5332458.1"/>
    </source>
</evidence>
<sequence>MHRCLRIPEVVREICGLLQRREALSMALTCRQFLEPGLDKVWAEVTAFNALIACMPEGLWKVEEKALEGWINFEPTRIYSLSRALRSSDIERYLKFYAHRIRMFRVISCSGLKWMALDALQALQVTTNWELGVLSPRLEKLVWEGPSSMDVIGEEWANHFSPCMSLFWGPDLRSPCLSLEEGRPPHATSINQATILTTKLKRLDIMMHGGEQHLVDEYLSSFPWPDLQYIRTDTISPSTIHHLGNIPSLATIELLDLKGNPPPLQYSATTCSAAIISGARFSNLKKLELKSLDLLQITAFIQQIPPTSPVEVLAFSSIKFAPPSEAQNAVESIGLHANPGTLRSLLLRDGYDEFEDSGQPIKEPIELDPDASTDITSLLAFKHLTSVQVLFKETILVTPELIARIPMAWPSLTMLELCPQVPSTRTALIDHTHLLDLLRGCKSLLYLGLRFDATKIKGSEQDRGAPFPLRGLRVGDSPILSPWRVLDFLERNMPSLAAPARYIAERGVGSLYEQRWKKVVESRVEDWGDDDAPWSYSLRSE</sequence>